<feature type="region of interest" description="Disordered" evidence="1">
    <location>
        <begin position="46"/>
        <end position="84"/>
    </location>
</feature>
<organism evidence="2">
    <name type="scientific">Aureoumbra lagunensis</name>
    <dbReference type="NCBI Taxonomy" id="44058"/>
    <lineage>
        <taxon>Eukaryota</taxon>
        <taxon>Sar</taxon>
        <taxon>Stramenopiles</taxon>
        <taxon>Ochrophyta</taxon>
        <taxon>Pelagophyceae</taxon>
        <taxon>Pelagomonadales</taxon>
        <taxon>Aureoumbra</taxon>
    </lineage>
</organism>
<dbReference type="AlphaFoldDB" id="A0A7S3NLQ8"/>
<dbReference type="EMBL" id="HBIJ01009533">
    <property type="protein sequence ID" value="CAE0365952.1"/>
    <property type="molecule type" value="Transcribed_RNA"/>
</dbReference>
<sequence length="151" mass="17233">MMQDMLMEQVIESGDIERDRILAEMAIMTTRMLADPVNWSVETKEMTNKNRVRPRDDEEELSTLPTNTTTTTADIRRKCHKTPKSQPTKIFDHFEDYDHLSYFDMSSSSVVNSFPSSHHDITDPSPDDLVDIDICSLLSSPNFVGMDLSSN</sequence>
<gene>
    <name evidence="2" type="ORF">ALAG00032_LOCUS6696</name>
</gene>
<evidence type="ECO:0000256" key="1">
    <source>
        <dbReference type="SAM" id="MobiDB-lite"/>
    </source>
</evidence>
<feature type="compositionally biased region" description="Low complexity" evidence="1">
    <location>
        <begin position="63"/>
        <end position="72"/>
    </location>
</feature>
<protein>
    <submittedName>
        <fullName evidence="2">Uncharacterized protein</fullName>
    </submittedName>
</protein>
<feature type="compositionally biased region" description="Basic and acidic residues" evidence="1">
    <location>
        <begin position="46"/>
        <end position="56"/>
    </location>
</feature>
<reference evidence="2" key="1">
    <citation type="submission" date="2021-01" db="EMBL/GenBank/DDBJ databases">
        <authorList>
            <person name="Corre E."/>
            <person name="Pelletier E."/>
            <person name="Niang G."/>
            <person name="Scheremetjew M."/>
            <person name="Finn R."/>
            <person name="Kale V."/>
            <person name="Holt S."/>
            <person name="Cochrane G."/>
            <person name="Meng A."/>
            <person name="Brown T."/>
            <person name="Cohen L."/>
        </authorList>
    </citation>
    <scope>NUCLEOTIDE SEQUENCE</scope>
    <source>
        <strain evidence="2">CCMP1510</strain>
    </source>
</reference>
<name>A0A7S3NLQ8_9STRA</name>
<evidence type="ECO:0000313" key="2">
    <source>
        <dbReference type="EMBL" id="CAE0365952.1"/>
    </source>
</evidence>
<proteinExistence type="predicted"/>
<accession>A0A7S3NLQ8</accession>